<dbReference type="SMART" id="SM00444">
    <property type="entry name" value="GYF"/>
    <property type="match status" value="1"/>
</dbReference>
<dbReference type="InterPro" id="IPR003169">
    <property type="entry name" value="GYF"/>
</dbReference>
<dbReference type="PANTHER" id="PTHR14445:SF36">
    <property type="entry name" value="FI03272P-RELATED"/>
    <property type="match status" value="1"/>
</dbReference>
<proteinExistence type="predicted"/>
<dbReference type="Pfam" id="PF02213">
    <property type="entry name" value="GYF"/>
    <property type="match status" value="1"/>
</dbReference>
<feature type="domain" description="GYF" evidence="3">
    <location>
        <begin position="160"/>
        <end position="216"/>
    </location>
</feature>
<evidence type="ECO:0000313" key="5">
    <source>
        <dbReference type="Proteomes" id="UP001306508"/>
    </source>
</evidence>
<dbReference type="GO" id="GO:0005829">
    <property type="term" value="C:cytosol"/>
    <property type="evidence" value="ECO:0007669"/>
    <property type="project" value="TreeGrafter"/>
</dbReference>
<dbReference type="PROSITE" id="PS50829">
    <property type="entry name" value="GYF"/>
    <property type="match status" value="1"/>
</dbReference>
<sequence>MASAGSRNNDFIPRAPLSRHNSSLMDVIGIGNKTNNNSSTNLAMNNFTVVTDPLTATTTSRLMNVGGIQRMDSQFQPDLTLNPPLQRTTSIFNDTSTITPTTTNTDLNDFLNPLSPSTSNAVSTIAPISSTIQNMATSSVSTFTPNGVPMAPPGLINLYVSQWKYVDYQDEQQGPFPSTMMSQWYHNNYFQLNLQLLIVDPNNNNNNTNSNTNNQDTSKTLTIDPLQIHNKFITLNELILKVGNAIDPFATYDSIINSLLRNVNGNSININSLFPPPQQQQLQQQSLPSISATKIAPTNSNTSSNQLFTASSYINPTTVDDINAFSTDKVLNRHVPNNNNPINVGDWSNVDNKNEKNTHVNNFDPGTTMKEDGIVANIHSGDYTFDEIMNLPLPDNAYYHQVLVPVPMQRQLKKKIDPQIVIKPSDDPRFTDIWAIKEIVVGYPKLLNDSNKVEKDLKNEPVVDETSTLETKVITTTIPHSGEIEDKFTGLSISNTIESQEDHKVTNKTKKTKKCERSDKNEKGVSVSQDEQKINVDKKDLTLEEKRKIKAELMAKQLIEEEEARVKQQEIKSSKKSKKQKEKKSKTKKNGSESASHVGQKEESNKTAEEANQLIPDEASSSQQPISKPAPWANKGRSKNKGISLTSFFELQRNEEIKQQKIEEQKKLEAMRLSAQILKEEQEKERNKAMLTWANTNTSTNIIATVDIKGELLKDQEQKKKAKKESLQQNQLKSFGNIPNDPAFIEEQQRIWEQLRKASKTQKANNSSINQTITIPTTAVSNTNAWTKVTSKTKKTTVPASNVSVKPQPVNKPTKQIGSSTSIPALKNKFVSNIGTISPATVTTRTATPMYPGNSSISKRQEFLKWCRSQLKLNPGISSNSVLEVLLSLPAGAESNEIIADTIYSNSAVMDGRRFAVEFNKKRIECEKQVTDPLSWSEALALPEGNDDDWEFQVVSKKKKGKRH</sequence>
<dbReference type="AlphaFoldDB" id="A0AAN8A7C0"/>
<feature type="compositionally biased region" description="Polar residues" evidence="2">
    <location>
        <begin position="799"/>
        <end position="819"/>
    </location>
</feature>
<evidence type="ECO:0000259" key="3">
    <source>
        <dbReference type="PROSITE" id="PS50829"/>
    </source>
</evidence>
<organism evidence="4 5">
    <name type="scientific">Arxiozyma heterogenica</name>
    <dbReference type="NCBI Taxonomy" id="278026"/>
    <lineage>
        <taxon>Eukaryota</taxon>
        <taxon>Fungi</taxon>
        <taxon>Dikarya</taxon>
        <taxon>Ascomycota</taxon>
        <taxon>Saccharomycotina</taxon>
        <taxon>Saccharomycetes</taxon>
        <taxon>Saccharomycetales</taxon>
        <taxon>Saccharomycetaceae</taxon>
        <taxon>Arxiozyma</taxon>
    </lineage>
</organism>
<dbReference type="Gene3D" id="3.30.1490.40">
    <property type="match status" value="1"/>
</dbReference>
<gene>
    <name evidence="4" type="ORF">RI543_004362</name>
</gene>
<dbReference type="InterPro" id="IPR035445">
    <property type="entry name" value="GYF-like_dom_sf"/>
</dbReference>
<keyword evidence="1" id="KW-0175">Coiled coil</keyword>
<evidence type="ECO:0000256" key="1">
    <source>
        <dbReference type="SAM" id="Coils"/>
    </source>
</evidence>
<accession>A0AAN8A7C0</accession>
<comment type="caution">
    <text evidence="4">The sequence shown here is derived from an EMBL/GenBank/DDBJ whole genome shotgun (WGS) entry which is preliminary data.</text>
</comment>
<feature type="coiled-coil region" evidence="1">
    <location>
        <begin position="654"/>
        <end position="688"/>
    </location>
</feature>
<feature type="region of interest" description="Disordered" evidence="2">
    <location>
        <begin position="499"/>
        <end position="531"/>
    </location>
</feature>
<protein>
    <recommendedName>
        <fullName evidence="3">GYF domain-containing protein</fullName>
    </recommendedName>
</protein>
<reference evidence="5" key="1">
    <citation type="submission" date="2023-07" db="EMBL/GenBank/DDBJ databases">
        <title>A draft genome of Kazachstania heterogenica Y-27499.</title>
        <authorList>
            <person name="Donic C."/>
            <person name="Kralova J.S."/>
            <person name="Fidel L."/>
            <person name="Ben-Dor S."/>
            <person name="Jung S."/>
        </authorList>
    </citation>
    <scope>NUCLEOTIDE SEQUENCE [LARGE SCALE GENOMIC DNA]</scope>
    <source>
        <strain evidence="5">Y27499</strain>
    </source>
</reference>
<evidence type="ECO:0000256" key="2">
    <source>
        <dbReference type="SAM" id="MobiDB-lite"/>
    </source>
</evidence>
<feature type="region of interest" description="Disordered" evidence="2">
    <location>
        <begin position="798"/>
        <end position="819"/>
    </location>
</feature>
<feature type="region of interest" description="Disordered" evidence="2">
    <location>
        <begin position="563"/>
        <end position="639"/>
    </location>
</feature>
<evidence type="ECO:0000313" key="4">
    <source>
        <dbReference type="EMBL" id="KAK5778691.1"/>
    </source>
</evidence>
<dbReference type="SUPFAM" id="SSF55277">
    <property type="entry name" value="GYF domain"/>
    <property type="match status" value="1"/>
</dbReference>
<keyword evidence="5" id="KW-1185">Reference proteome</keyword>
<dbReference type="Proteomes" id="UP001306508">
    <property type="component" value="Unassembled WGS sequence"/>
</dbReference>
<feature type="compositionally biased region" description="Basic residues" evidence="2">
    <location>
        <begin position="574"/>
        <end position="589"/>
    </location>
</feature>
<feature type="compositionally biased region" description="Basic and acidic residues" evidence="2">
    <location>
        <begin position="564"/>
        <end position="573"/>
    </location>
</feature>
<feature type="compositionally biased region" description="Basic and acidic residues" evidence="2">
    <location>
        <begin position="599"/>
        <end position="609"/>
    </location>
</feature>
<dbReference type="InterPro" id="IPR051640">
    <property type="entry name" value="GRB10-interact_GYF"/>
</dbReference>
<dbReference type="PANTHER" id="PTHR14445">
    <property type="entry name" value="GRB10 INTERACTING GYF PROTEIN"/>
    <property type="match status" value="1"/>
</dbReference>
<name>A0AAN8A7C0_9SACH</name>
<dbReference type="EMBL" id="JAWIZZ010000053">
    <property type="protein sequence ID" value="KAK5778691.1"/>
    <property type="molecule type" value="Genomic_DNA"/>
</dbReference>